<feature type="coiled-coil region" evidence="1">
    <location>
        <begin position="195"/>
        <end position="229"/>
    </location>
</feature>
<name>A0AAN7U8A6_9PEZI</name>
<sequence>MLTGRNYCDCPEFQDLPTETSVQRDTMLRFSVTSPTLKMSYKRLGVTRLATPRLKQYKNMTSISVFATYPRSTTKQSEDSTSKESPCPDKPSEAASKRLQDLKSKTTYDWSPRRHCACDANGDEHPIQPIAYQDIRTHGPLFNLSRRELDRDRKTAKQQWHNLCTEFNEKQRVATVLWGEHEALKDRCKRVESCCAALREKVDHLTGIRAQLEADNEILREDLKQTLELAEFFYKTDKMRYGD</sequence>
<dbReference type="AlphaFoldDB" id="A0AAN7U8A6"/>
<accession>A0AAN7U8A6</accession>
<protein>
    <submittedName>
        <fullName evidence="3">Uncharacterized protein</fullName>
    </submittedName>
</protein>
<dbReference type="SUPFAM" id="SSF90257">
    <property type="entry name" value="Myosin rod fragments"/>
    <property type="match status" value="1"/>
</dbReference>
<organism evidence="3 4">
    <name type="scientific">Xylaria bambusicola</name>
    <dbReference type="NCBI Taxonomy" id="326684"/>
    <lineage>
        <taxon>Eukaryota</taxon>
        <taxon>Fungi</taxon>
        <taxon>Dikarya</taxon>
        <taxon>Ascomycota</taxon>
        <taxon>Pezizomycotina</taxon>
        <taxon>Sordariomycetes</taxon>
        <taxon>Xylariomycetidae</taxon>
        <taxon>Xylariales</taxon>
        <taxon>Xylariaceae</taxon>
        <taxon>Xylaria</taxon>
    </lineage>
</organism>
<keyword evidence="4" id="KW-1185">Reference proteome</keyword>
<feature type="region of interest" description="Disordered" evidence="2">
    <location>
        <begin position="71"/>
        <end position="104"/>
    </location>
</feature>
<feature type="compositionally biased region" description="Basic and acidic residues" evidence="2">
    <location>
        <begin position="76"/>
        <end position="104"/>
    </location>
</feature>
<dbReference type="Proteomes" id="UP001305414">
    <property type="component" value="Unassembled WGS sequence"/>
</dbReference>
<evidence type="ECO:0000313" key="3">
    <source>
        <dbReference type="EMBL" id="KAK5627430.1"/>
    </source>
</evidence>
<evidence type="ECO:0000256" key="1">
    <source>
        <dbReference type="SAM" id="Coils"/>
    </source>
</evidence>
<comment type="caution">
    <text evidence="3">The sequence shown here is derived from an EMBL/GenBank/DDBJ whole genome shotgun (WGS) entry which is preliminary data.</text>
</comment>
<proteinExistence type="predicted"/>
<dbReference type="EMBL" id="JAWHQM010000005">
    <property type="protein sequence ID" value="KAK5627430.1"/>
    <property type="molecule type" value="Genomic_DNA"/>
</dbReference>
<evidence type="ECO:0000313" key="4">
    <source>
        <dbReference type="Proteomes" id="UP001305414"/>
    </source>
</evidence>
<keyword evidence="1" id="KW-0175">Coiled coil</keyword>
<reference evidence="3 4" key="1">
    <citation type="submission" date="2023-10" db="EMBL/GenBank/DDBJ databases">
        <title>Draft genome sequence of Xylaria bambusicola isolate GMP-LS, the root and basal stem rot pathogen of sugarcane in Indonesia.</title>
        <authorList>
            <person name="Selvaraj P."/>
            <person name="Muralishankar V."/>
            <person name="Muruganantham S."/>
            <person name="Sp S."/>
            <person name="Haryani S."/>
            <person name="Lau K.J.X."/>
            <person name="Naqvi N.I."/>
        </authorList>
    </citation>
    <scope>NUCLEOTIDE SEQUENCE [LARGE SCALE GENOMIC DNA]</scope>
    <source>
        <strain evidence="3">GMP-LS</strain>
    </source>
</reference>
<evidence type="ECO:0000256" key="2">
    <source>
        <dbReference type="SAM" id="MobiDB-lite"/>
    </source>
</evidence>
<gene>
    <name evidence="3" type="ORF">RRF57_003145</name>
</gene>